<gene>
    <name evidence="5" type="ORF">RF11_02249</name>
</gene>
<protein>
    <submittedName>
        <fullName evidence="5">Putative oligoribonuclease</fullName>
    </submittedName>
</protein>
<organism evidence="5 6">
    <name type="scientific">Thelohanellus kitauei</name>
    <name type="common">Myxosporean</name>
    <dbReference type="NCBI Taxonomy" id="669202"/>
    <lineage>
        <taxon>Eukaryota</taxon>
        <taxon>Metazoa</taxon>
        <taxon>Cnidaria</taxon>
        <taxon>Myxozoa</taxon>
        <taxon>Myxosporea</taxon>
        <taxon>Bivalvulida</taxon>
        <taxon>Platysporina</taxon>
        <taxon>Myxobolidae</taxon>
        <taxon>Thelohanellus</taxon>
    </lineage>
</organism>
<evidence type="ECO:0000259" key="4">
    <source>
        <dbReference type="SMART" id="SM00479"/>
    </source>
</evidence>
<accession>A0A0C2M8X2</accession>
<proteinExistence type="predicted"/>
<reference evidence="5 6" key="1">
    <citation type="journal article" date="2014" name="Genome Biol. Evol.">
        <title>The genome of the myxosporean Thelohanellus kitauei shows adaptations to nutrient acquisition within its fish host.</title>
        <authorList>
            <person name="Yang Y."/>
            <person name="Xiong J."/>
            <person name="Zhou Z."/>
            <person name="Huo F."/>
            <person name="Miao W."/>
            <person name="Ran C."/>
            <person name="Liu Y."/>
            <person name="Zhang J."/>
            <person name="Feng J."/>
            <person name="Wang M."/>
            <person name="Wang M."/>
            <person name="Wang L."/>
            <person name="Yao B."/>
        </authorList>
    </citation>
    <scope>NUCLEOTIDE SEQUENCE [LARGE SCALE GENOMIC DNA]</scope>
    <source>
        <strain evidence="5">Wuqing</strain>
    </source>
</reference>
<evidence type="ECO:0000256" key="2">
    <source>
        <dbReference type="ARBA" id="ARBA00022801"/>
    </source>
</evidence>
<evidence type="ECO:0000256" key="3">
    <source>
        <dbReference type="ARBA" id="ARBA00022839"/>
    </source>
</evidence>
<dbReference type="GO" id="GO:0000175">
    <property type="term" value="F:3'-5'-RNA exonuclease activity"/>
    <property type="evidence" value="ECO:0007669"/>
    <property type="project" value="InterPro"/>
</dbReference>
<feature type="domain" description="Exonuclease" evidence="4">
    <location>
        <begin position="1"/>
        <end position="166"/>
    </location>
</feature>
<dbReference type="SUPFAM" id="SSF53098">
    <property type="entry name" value="Ribonuclease H-like"/>
    <property type="match status" value="1"/>
</dbReference>
<evidence type="ECO:0000256" key="1">
    <source>
        <dbReference type="ARBA" id="ARBA00022722"/>
    </source>
</evidence>
<keyword evidence="3" id="KW-0269">Exonuclease</keyword>
<dbReference type="OMA" id="YMPLVNN"/>
<keyword evidence="6" id="KW-1185">Reference proteome</keyword>
<evidence type="ECO:0000313" key="6">
    <source>
        <dbReference type="Proteomes" id="UP000031668"/>
    </source>
</evidence>
<dbReference type="Gene3D" id="3.30.420.10">
    <property type="entry name" value="Ribonuclease H-like superfamily/Ribonuclease H"/>
    <property type="match status" value="1"/>
</dbReference>
<dbReference type="InterPro" id="IPR013520">
    <property type="entry name" value="Ribonucl_H"/>
</dbReference>
<dbReference type="OrthoDB" id="270189at2759"/>
<dbReference type="SMART" id="SM00479">
    <property type="entry name" value="EXOIII"/>
    <property type="match status" value="1"/>
</dbReference>
<dbReference type="NCBIfam" id="NF003765">
    <property type="entry name" value="PRK05359.1"/>
    <property type="match status" value="1"/>
</dbReference>
<dbReference type="EMBL" id="JWZT01004669">
    <property type="protein sequence ID" value="KII63440.1"/>
    <property type="molecule type" value="Genomic_DNA"/>
</dbReference>
<keyword evidence="1" id="KW-0540">Nuclease</keyword>
<name>A0A0C2M8X2_THEKT</name>
<dbReference type="InterPro" id="IPR022894">
    <property type="entry name" value="Oligoribonuclease"/>
</dbReference>
<dbReference type="Proteomes" id="UP000031668">
    <property type="component" value="Unassembled WGS sequence"/>
</dbReference>
<dbReference type="InterPro" id="IPR036397">
    <property type="entry name" value="RNaseH_sf"/>
</dbReference>
<keyword evidence="2" id="KW-0378">Hydrolase</keyword>
<comment type="caution">
    <text evidence="5">The sequence shown here is derived from an EMBL/GenBank/DDBJ whole genome shotgun (WGS) entry which is preliminary data.</text>
</comment>
<evidence type="ECO:0000313" key="5">
    <source>
        <dbReference type="EMBL" id="KII63440.1"/>
    </source>
</evidence>
<dbReference type="AlphaFoldDB" id="A0A0C2M8X2"/>
<dbReference type="CDD" id="cd06135">
    <property type="entry name" value="Orn"/>
    <property type="match status" value="1"/>
</dbReference>
<sequence length="166" mass="19216">MTGLDINTDKILEIALVVTDEDLNVLSKTDSFYLNHPEAIYENIKEPVFSMHSPELLDLCRKSKLTEADVDLVLSQFLITWTPRLKCPLAGNSPSLDRQFIAKYLPLTYGHIHHQSIDVSTLSQLAKRWYPGVEKDRPKKKLLHRSLNDIEESIDQLKHYRIFMLK</sequence>
<dbReference type="InterPro" id="IPR012337">
    <property type="entry name" value="RNaseH-like_sf"/>
</dbReference>
<dbReference type="Pfam" id="PF00929">
    <property type="entry name" value="RNase_T"/>
    <property type="match status" value="1"/>
</dbReference>
<dbReference type="GO" id="GO:0003676">
    <property type="term" value="F:nucleic acid binding"/>
    <property type="evidence" value="ECO:0007669"/>
    <property type="project" value="InterPro"/>
</dbReference>